<keyword evidence="1" id="KW-0808">Transferase</keyword>
<comment type="caution">
    <text evidence="1">The sequence shown here is derived from an EMBL/GenBank/DDBJ whole genome shotgun (WGS) entry which is preliminary data.</text>
</comment>
<dbReference type="GO" id="GO:0006598">
    <property type="term" value="P:polyamine catabolic process"/>
    <property type="evidence" value="ECO:0007669"/>
    <property type="project" value="TreeGrafter"/>
</dbReference>
<keyword evidence="2" id="KW-1185">Reference proteome</keyword>
<keyword evidence="1" id="KW-0315">Glutamine amidotransferase</keyword>
<dbReference type="GO" id="GO:0016740">
    <property type="term" value="F:transferase activity"/>
    <property type="evidence" value="ECO:0007669"/>
    <property type="project" value="UniProtKB-KW"/>
</dbReference>
<evidence type="ECO:0000313" key="2">
    <source>
        <dbReference type="Proteomes" id="UP000578449"/>
    </source>
</evidence>
<dbReference type="GO" id="GO:0033969">
    <property type="term" value="F:gamma-glutamyl-gamma-aminobutyrate hydrolase activity"/>
    <property type="evidence" value="ECO:0007669"/>
    <property type="project" value="TreeGrafter"/>
</dbReference>
<dbReference type="Pfam" id="PF07722">
    <property type="entry name" value="Peptidase_C26"/>
    <property type="match status" value="1"/>
</dbReference>
<dbReference type="InterPro" id="IPR029062">
    <property type="entry name" value="Class_I_gatase-like"/>
</dbReference>
<dbReference type="Proteomes" id="UP000578449">
    <property type="component" value="Unassembled WGS sequence"/>
</dbReference>
<evidence type="ECO:0000313" key="1">
    <source>
        <dbReference type="EMBL" id="MBB5131875.1"/>
    </source>
</evidence>
<dbReference type="SUPFAM" id="SSF52317">
    <property type="entry name" value="Class I glutamine amidotransferase-like"/>
    <property type="match status" value="1"/>
</dbReference>
<dbReference type="Gene3D" id="3.40.50.880">
    <property type="match status" value="1"/>
</dbReference>
<dbReference type="InterPro" id="IPR011697">
    <property type="entry name" value="Peptidase_C26"/>
</dbReference>
<dbReference type="PANTHER" id="PTHR43235">
    <property type="entry name" value="GLUTAMINE AMIDOTRANSFERASE PB2B2.05-RELATED"/>
    <property type="match status" value="1"/>
</dbReference>
<dbReference type="AlphaFoldDB" id="A0A840P781"/>
<sequence length="260" mass="27176">MTPVVRREEVDPGPLRAQGPRVAVLVSLNFPGMTEHVAGLVRSFTRTALESLAEAGARHTLIDTSDHAALDDPARTAAGHDGLLLLGGGDADPALYGLTGPAPNSYGVDRRADDHSIAAIRAAVAAGRPVLGICRGSQLINLAYGGTLIPDLEDYHLHHGPPGAPLFLDEKVTVLPGTRLSGLVSGPRLTVRSGHHQAVAEVGEGLTVAARADDGVIEAVEHPAHWLVGVQWHPEDPAGSATHRREIFTALTTACARGPR</sequence>
<dbReference type="InterPro" id="IPR044668">
    <property type="entry name" value="PuuD-like"/>
</dbReference>
<dbReference type="GO" id="GO:0005829">
    <property type="term" value="C:cytosol"/>
    <property type="evidence" value="ECO:0007669"/>
    <property type="project" value="TreeGrafter"/>
</dbReference>
<protein>
    <submittedName>
        <fullName evidence="1">Putative glutamine amidotransferase</fullName>
    </submittedName>
</protein>
<organism evidence="1 2">
    <name type="scientific">Thermocatellispora tengchongensis</name>
    <dbReference type="NCBI Taxonomy" id="1073253"/>
    <lineage>
        <taxon>Bacteria</taxon>
        <taxon>Bacillati</taxon>
        <taxon>Actinomycetota</taxon>
        <taxon>Actinomycetes</taxon>
        <taxon>Streptosporangiales</taxon>
        <taxon>Streptosporangiaceae</taxon>
        <taxon>Thermocatellispora</taxon>
    </lineage>
</organism>
<reference evidence="1 2" key="1">
    <citation type="submission" date="2020-08" db="EMBL/GenBank/DDBJ databases">
        <title>Genomic Encyclopedia of Type Strains, Phase IV (KMG-IV): sequencing the most valuable type-strain genomes for metagenomic binning, comparative biology and taxonomic classification.</title>
        <authorList>
            <person name="Goeker M."/>
        </authorList>
    </citation>
    <scope>NUCLEOTIDE SEQUENCE [LARGE SCALE GENOMIC DNA]</scope>
    <source>
        <strain evidence="1 2">DSM 45615</strain>
    </source>
</reference>
<gene>
    <name evidence="1" type="ORF">HNP84_001588</name>
</gene>
<proteinExistence type="predicted"/>
<dbReference type="PROSITE" id="PS51273">
    <property type="entry name" value="GATASE_TYPE_1"/>
    <property type="match status" value="1"/>
</dbReference>
<dbReference type="EMBL" id="JACHGN010000003">
    <property type="protein sequence ID" value="MBB5131875.1"/>
    <property type="molecule type" value="Genomic_DNA"/>
</dbReference>
<dbReference type="RefSeq" id="WP_312924093.1">
    <property type="nucleotide sequence ID" value="NZ_BAABIX010000009.1"/>
</dbReference>
<accession>A0A840P781</accession>
<dbReference type="PANTHER" id="PTHR43235:SF1">
    <property type="entry name" value="GLUTAMINE AMIDOTRANSFERASE PB2B2.05-RELATED"/>
    <property type="match status" value="1"/>
</dbReference>
<name>A0A840P781_9ACTN</name>